<evidence type="ECO:0000313" key="1">
    <source>
        <dbReference type="EMBL" id="KAJ4704589.1"/>
    </source>
</evidence>
<keyword evidence="2" id="KW-1185">Reference proteome</keyword>
<accession>A0ACC1WZW9</accession>
<name>A0ACC1WZW9_MELAZ</name>
<sequence length="102" mass="10841">MPPSVLRLSAPPAATAPAFAANYSYNVPSFGTAPYAYYAQSPPLGAQSYAYGVPSSSSSSNNYYQHPEGNQQQVDGARFRKKIYMLVGRLAFGIVTNGVVGN</sequence>
<dbReference type="EMBL" id="CM051405">
    <property type="protein sequence ID" value="KAJ4704589.1"/>
    <property type="molecule type" value="Genomic_DNA"/>
</dbReference>
<dbReference type="Proteomes" id="UP001164539">
    <property type="component" value="Chromosome 12"/>
</dbReference>
<organism evidence="1 2">
    <name type="scientific">Melia azedarach</name>
    <name type="common">Chinaberry tree</name>
    <dbReference type="NCBI Taxonomy" id="155640"/>
    <lineage>
        <taxon>Eukaryota</taxon>
        <taxon>Viridiplantae</taxon>
        <taxon>Streptophyta</taxon>
        <taxon>Embryophyta</taxon>
        <taxon>Tracheophyta</taxon>
        <taxon>Spermatophyta</taxon>
        <taxon>Magnoliopsida</taxon>
        <taxon>eudicotyledons</taxon>
        <taxon>Gunneridae</taxon>
        <taxon>Pentapetalae</taxon>
        <taxon>rosids</taxon>
        <taxon>malvids</taxon>
        <taxon>Sapindales</taxon>
        <taxon>Meliaceae</taxon>
        <taxon>Melia</taxon>
    </lineage>
</organism>
<proteinExistence type="predicted"/>
<gene>
    <name evidence="1" type="ORF">OWV82_021477</name>
</gene>
<evidence type="ECO:0000313" key="2">
    <source>
        <dbReference type="Proteomes" id="UP001164539"/>
    </source>
</evidence>
<comment type="caution">
    <text evidence="1">The sequence shown here is derived from an EMBL/GenBank/DDBJ whole genome shotgun (WGS) entry which is preliminary data.</text>
</comment>
<reference evidence="1 2" key="1">
    <citation type="journal article" date="2023" name="Science">
        <title>Complex scaffold remodeling in plant triterpene biosynthesis.</title>
        <authorList>
            <person name="De La Pena R."/>
            <person name="Hodgson H."/>
            <person name="Liu J.C."/>
            <person name="Stephenson M.J."/>
            <person name="Martin A.C."/>
            <person name="Owen C."/>
            <person name="Harkess A."/>
            <person name="Leebens-Mack J."/>
            <person name="Jimenez L.E."/>
            <person name="Osbourn A."/>
            <person name="Sattely E.S."/>
        </authorList>
    </citation>
    <scope>NUCLEOTIDE SEQUENCE [LARGE SCALE GENOMIC DNA]</scope>
    <source>
        <strain evidence="2">cv. JPN11</strain>
        <tissue evidence="1">Leaf</tissue>
    </source>
</reference>
<protein>
    <submittedName>
        <fullName evidence="1">Uncharacterized protein</fullName>
    </submittedName>
</protein>